<organism evidence="3 4">
    <name type="scientific">Dyella thiooxydans</name>
    <dbReference type="NCBI Taxonomy" id="445710"/>
    <lineage>
        <taxon>Bacteria</taxon>
        <taxon>Pseudomonadati</taxon>
        <taxon>Pseudomonadota</taxon>
        <taxon>Gammaproteobacteria</taxon>
        <taxon>Lysobacterales</taxon>
        <taxon>Rhodanobacteraceae</taxon>
        <taxon>Dyella</taxon>
    </lineage>
</organism>
<evidence type="ECO:0000256" key="1">
    <source>
        <dbReference type="SAM" id="Phobius"/>
    </source>
</evidence>
<keyword evidence="4" id="KW-1185">Reference proteome</keyword>
<dbReference type="EMBL" id="CP014841">
    <property type="protein sequence ID" value="AND69243.1"/>
    <property type="molecule type" value="Genomic_DNA"/>
</dbReference>
<gene>
    <name evidence="3" type="ORF">ATSB10_17890</name>
</gene>
<dbReference type="RefSeq" id="WP_083966153.1">
    <property type="nucleotide sequence ID" value="NZ_CP014841.1"/>
</dbReference>
<dbReference type="InterPro" id="IPR052920">
    <property type="entry name" value="DNA-binding_regulatory"/>
</dbReference>
<dbReference type="KEGG" id="dtx:ATSB10_17890"/>
<dbReference type="PANTHER" id="PTHR43358">
    <property type="entry name" value="ALPHA/BETA-HYDROLASE"/>
    <property type="match status" value="1"/>
</dbReference>
<sequence>MKTFRWMRRLVVGSALCMLLAGAAIWFAGDLLIHPVPAGIGPPPSDLPARPVVFGSDSGSMIHGWFVPGRGIGAVLLLHGVRANRLSMLDRARFLHQAGYSVLLIDFQASGESPGRAITFGYLEARDAQAAVAELRKLAPGQPIGLIGTSMGGAAALLAQPRLQVDAMVLEQVYPTLAQALDDRMRLYGGVIGAWLEPLLAMTVKPHLGLSMQQMRPIDHVRKLGVPKLLVAGSADRRTTLDESLAMYRAAASPKQLWVVPGARHMDLDRYAGPAYRAHILAFLQFWLRHDGKHATRNQG</sequence>
<dbReference type="InterPro" id="IPR029058">
    <property type="entry name" value="AB_hydrolase_fold"/>
</dbReference>
<reference evidence="3 4" key="1">
    <citation type="submission" date="2016-02" db="EMBL/GenBank/DDBJ databases">
        <title>Complete genome sequencing and analysis of ATSB10, Dyella thiooxydans isolated from rhizosphere soil of sunflower (Helianthus annuus L.).</title>
        <authorList>
            <person name="Lee Y."/>
            <person name="Hwangbo K."/>
            <person name="Chung H."/>
            <person name="Yoo J."/>
            <person name="Kim K.Y."/>
            <person name="Sa T.M."/>
            <person name="Um Y."/>
            <person name="Madhaiyan M."/>
        </authorList>
    </citation>
    <scope>NUCLEOTIDE SEQUENCE [LARGE SCALE GENOMIC DNA]</scope>
    <source>
        <strain evidence="3 4">ATSB10</strain>
    </source>
</reference>
<proteinExistence type="predicted"/>
<dbReference type="AlphaFoldDB" id="A0A160N0E4"/>
<keyword evidence="1" id="KW-1133">Transmembrane helix</keyword>
<dbReference type="Pfam" id="PF12146">
    <property type="entry name" value="Hydrolase_4"/>
    <property type="match status" value="1"/>
</dbReference>
<dbReference type="SUPFAM" id="SSF53474">
    <property type="entry name" value="alpha/beta-Hydrolases"/>
    <property type="match status" value="1"/>
</dbReference>
<dbReference type="STRING" id="445710.ATSB10_17890"/>
<keyword evidence="1" id="KW-0472">Membrane</keyword>
<dbReference type="Proteomes" id="UP000077255">
    <property type="component" value="Chromosome"/>
</dbReference>
<protein>
    <recommendedName>
        <fullName evidence="2">Serine aminopeptidase S33 domain-containing protein</fullName>
    </recommendedName>
</protein>
<evidence type="ECO:0000259" key="2">
    <source>
        <dbReference type="Pfam" id="PF12146"/>
    </source>
</evidence>
<feature type="transmembrane region" description="Helical" evidence="1">
    <location>
        <begin position="62"/>
        <end position="81"/>
    </location>
</feature>
<dbReference type="Gene3D" id="3.40.50.1820">
    <property type="entry name" value="alpha/beta hydrolase"/>
    <property type="match status" value="1"/>
</dbReference>
<dbReference type="PATRIC" id="fig|445710.3.peg.1786"/>
<dbReference type="PANTHER" id="PTHR43358:SF4">
    <property type="entry name" value="ALPHA_BETA HYDROLASE FOLD-1 DOMAIN-CONTAINING PROTEIN"/>
    <property type="match status" value="1"/>
</dbReference>
<name>A0A160N0E4_9GAMM</name>
<feature type="domain" description="Serine aminopeptidase S33" evidence="2">
    <location>
        <begin position="73"/>
        <end position="170"/>
    </location>
</feature>
<evidence type="ECO:0000313" key="3">
    <source>
        <dbReference type="EMBL" id="AND69243.1"/>
    </source>
</evidence>
<accession>A0A160N0E4</accession>
<keyword evidence="1" id="KW-0812">Transmembrane</keyword>
<dbReference type="InterPro" id="IPR022742">
    <property type="entry name" value="Hydrolase_4"/>
</dbReference>
<dbReference type="OrthoDB" id="9798884at2"/>
<evidence type="ECO:0000313" key="4">
    <source>
        <dbReference type="Proteomes" id="UP000077255"/>
    </source>
</evidence>